<evidence type="ECO:0000313" key="9">
    <source>
        <dbReference type="Proteomes" id="UP001596547"/>
    </source>
</evidence>
<dbReference type="InterPro" id="IPR027475">
    <property type="entry name" value="Asparaginase/glutaminase_AS2"/>
</dbReference>
<dbReference type="Gene3D" id="3.40.50.1170">
    <property type="entry name" value="L-asparaginase, N-terminal domain"/>
    <property type="match status" value="1"/>
</dbReference>
<reference evidence="8 9" key="1">
    <citation type="journal article" date="2019" name="Int. J. Syst. Evol. Microbiol.">
        <title>The Global Catalogue of Microorganisms (GCM) 10K type strain sequencing project: providing services to taxonomists for standard genome sequencing and annotation.</title>
        <authorList>
            <consortium name="The Broad Institute Genomics Platform"/>
            <consortium name="The Broad Institute Genome Sequencing Center for Infectious Disease"/>
            <person name="Wu L."/>
            <person name="Ma J."/>
        </authorList>
    </citation>
    <scope>NUCLEOTIDE SEQUENCE [LARGE SCALE GENOMIC DNA]</scope>
    <source>
        <strain evidence="8 9">PSR21</strain>
    </source>
</reference>
<dbReference type="InterPro" id="IPR037152">
    <property type="entry name" value="L-asparaginase_N_sf"/>
</dbReference>
<keyword evidence="2" id="KW-0378">Hydrolase</keyword>
<evidence type="ECO:0000313" key="8">
    <source>
        <dbReference type="EMBL" id="MFC7318115.1"/>
    </source>
</evidence>
<dbReference type="GeneID" id="79315197"/>
<dbReference type="Pfam" id="PF00710">
    <property type="entry name" value="Asparaginase"/>
    <property type="match status" value="1"/>
</dbReference>
<dbReference type="SFLD" id="SFLDS00057">
    <property type="entry name" value="Glutaminase/Asparaginase"/>
    <property type="match status" value="1"/>
</dbReference>
<comment type="caution">
    <text evidence="8">The sequence shown here is derived from an EMBL/GenBank/DDBJ whole genome shotgun (WGS) entry which is preliminary data.</text>
</comment>
<dbReference type="SMART" id="SM00870">
    <property type="entry name" value="Asparaginase"/>
    <property type="match status" value="1"/>
</dbReference>
<evidence type="ECO:0000256" key="3">
    <source>
        <dbReference type="ARBA" id="ARBA00070292"/>
    </source>
</evidence>
<gene>
    <name evidence="8" type="ORF">ACFQPE_15130</name>
</gene>
<evidence type="ECO:0000259" key="7">
    <source>
        <dbReference type="Pfam" id="PF17763"/>
    </source>
</evidence>
<comment type="similarity">
    <text evidence="1">Belongs to the asparaginase 1 family.</text>
</comment>
<evidence type="ECO:0000256" key="2">
    <source>
        <dbReference type="ARBA" id="ARBA00022801"/>
    </source>
</evidence>
<feature type="domain" description="L-asparaginase N-terminal" evidence="6">
    <location>
        <begin position="9"/>
        <end position="192"/>
    </location>
</feature>
<dbReference type="PANTHER" id="PTHR11707">
    <property type="entry name" value="L-ASPARAGINASE"/>
    <property type="match status" value="1"/>
</dbReference>
<dbReference type="InterPro" id="IPR006034">
    <property type="entry name" value="Asparaginase/glutaminase-like"/>
</dbReference>
<feature type="domain" description="Asparaginase/glutaminase C-terminal" evidence="7">
    <location>
        <begin position="209"/>
        <end position="320"/>
    </location>
</feature>
<dbReference type="PANTHER" id="PTHR11707:SF28">
    <property type="entry name" value="60 KDA LYSOPHOSPHOLIPASE"/>
    <property type="match status" value="1"/>
</dbReference>
<sequence>MAMSEIPTVAVLGTGGTIASTDTDEGAEPTRGAADLLDAVPELAAHADLVVEEVAQRPSFDMDFETVLALADAARDAGADGIVVTHGTDTMAESAYALDHLLDGTVPVVFTGAQRHADLPGADGPANLLAAVRAAGDDRLRAAGGTYVAFDDELHAAGAVRKLHTSRLGAFGSPAVGPVASVLRDGIEFHRPPGSDAPRFDVERVTATVPVLFSGIGVGDAGLRRALDAGADGAVVEATGAGNATAALGEAIAAAAADGVPVVVTSRCPAGRVQPVYGTPGGGRTLAESGALSGGRLSAAKARVKLVLALSRRAPDPPVEALFPPWTGAAHEETT</sequence>
<dbReference type="Gene3D" id="3.40.50.40">
    <property type="match status" value="1"/>
</dbReference>
<dbReference type="PROSITE" id="PS00917">
    <property type="entry name" value="ASN_GLN_ASE_2"/>
    <property type="match status" value="1"/>
</dbReference>
<dbReference type="EMBL" id="JBHTBF010000002">
    <property type="protein sequence ID" value="MFC7318115.1"/>
    <property type="molecule type" value="Genomic_DNA"/>
</dbReference>
<dbReference type="InterPro" id="IPR027473">
    <property type="entry name" value="L-asparaginase_C"/>
</dbReference>
<dbReference type="PROSITE" id="PS00144">
    <property type="entry name" value="ASN_GLN_ASE_1"/>
    <property type="match status" value="1"/>
</dbReference>
<accession>A0ABD6ACA5</accession>
<evidence type="ECO:0000256" key="1">
    <source>
        <dbReference type="ARBA" id="ARBA00010518"/>
    </source>
</evidence>
<dbReference type="Proteomes" id="UP001596547">
    <property type="component" value="Unassembled WGS sequence"/>
</dbReference>
<dbReference type="CDD" id="cd08964">
    <property type="entry name" value="L-asparaginase_II"/>
    <property type="match status" value="1"/>
</dbReference>
<feature type="active site" evidence="4">
    <location>
        <position position="17"/>
    </location>
</feature>
<evidence type="ECO:0000256" key="4">
    <source>
        <dbReference type="PROSITE-ProRule" id="PRU10099"/>
    </source>
</evidence>
<dbReference type="AlphaFoldDB" id="A0ABD6ACA5"/>
<dbReference type="PIRSF" id="PIRSF500176">
    <property type="entry name" value="L_ASNase"/>
    <property type="match status" value="1"/>
</dbReference>
<keyword evidence="9" id="KW-1185">Reference proteome</keyword>
<name>A0ABD6ACA5_9EURY</name>
<evidence type="ECO:0000259" key="6">
    <source>
        <dbReference type="Pfam" id="PF00710"/>
    </source>
</evidence>
<dbReference type="PROSITE" id="PS51732">
    <property type="entry name" value="ASN_GLN_ASE_3"/>
    <property type="match status" value="1"/>
</dbReference>
<dbReference type="InterPro" id="IPR004550">
    <property type="entry name" value="AsnASE_II"/>
</dbReference>
<organism evidence="8 9">
    <name type="scientific">Halomarina halobia</name>
    <dbReference type="NCBI Taxonomy" id="3033386"/>
    <lineage>
        <taxon>Archaea</taxon>
        <taxon>Methanobacteriati</taxon>
        <taxon>Methanobacteriota</taxon>
        <taxon>Stenosarchaea group</taxon>
        <taxon>Halobacteria</taxon>
        <taxon>Halobacteriales</taxon>
        <taxon>Natronomonadaceae</taxon>
        <taxon>Halomarina</taxon>
    </lineage>
</organism>
<dbReference type="SUPFAM" id="SSF53774">
    <property type="entry name" value="Glutaminase/Asparaginase"/>
    <property type="match status" value="1"/>
</dbReference>
<protein>
    <recommendedName>
        <fullName evidence="3">L-asparaginase</fullName>
    </recommendedName>
</protein>
<dbReference type="Pfam" id="PF17763">
    <property type="entry name" value="Asparaginase_C"/>
    <property type="match status" value="1"/>
</dbReference>
<dbReference type="InterPro" id="IPR036152">
    <property type="entry name" value="Asp/glu_Ase-like_sf"/>
</dbReference>
<dbReference type="FunFam" id="3.40.50.1170:FF:000001">
    <property type="entry name" value="L-asparaginase 2"/>
    <property type="match status" value="1"/>
</dbReference>
<dbReference type="InterPro" id="IPR027474">
    <property type="entry name" value="L-asparaginase_N"/>
</dbReference>
<dbReference type="PIRSF" id="PIRSF001220">
    <property type="entry name" value="L-ASNase_gatD"/>
    <property type="match status" value="1"/>
</dbReference>
<proteinExistence type="inferred from homology"/>
<dbReference type="PRINTS" id="PR00139">
    <property type="entry name" value="ASNGLNASE"/>
</dbReference>
<feature type="active site" evidence="5">
    <location>
        <position position="88"/>
    </location>
</feature>
<dbReference type="InterPro" id="IPR020827">
    <property type="entry name" value="Asparaginase/glutaminase_AS1"/>
</dbReference>
<evidence type="ECO:0000256" key="5">
    <source>
        <dbReference type="PROSITE-ProRule" id="PRU10100"/>
    </source>
</evidence>
<dbReference type="RefSeq" id="WP_276305608.1">
    <property type="nucleotide sequence ID" value="NZ_CP119992.1"/>
</dbReference>
<dbReference type="InterPro" id="IPR040919">
    <property type="entry name" value="Asparaginase_C"/>
</dbReference>
<dbReference type="GO" id="GO:0004067">
    <property type="term" value="F:asparaginase activity"/>
    <property type="evidence" value="ECO:0007669"/>
    <property type="project" value="UniProtKB-UniRule"/>
</dbReference>